<accession>A0A8X6QZG8</accession>
<keyword evidence="2" id="KW-1185">Reference proteome</keyword>
<dbReference type="EMBL" id="BMAW01040680">
    <property type="protein sequence ID" value="GFU60518.1"/>
    <property type="molecule type" value="Genomic_DNA"/>
</dbReference>
<sequence>MNLRYSVRLLERIILQTIRDYFPFVAIQPGYQRKKGYIAKCGTHLPFGWLADDSRVREGRRPFDKNWPLSSGQGDSAVNWVASWNGRGARSP</sequence>
<evidence type="ECO:0000313" key="1">
    <source>
        <dbReference type="EMBL" id="GFU60518.1"/>
    </source>
</evidence>
<dbReference type="AlphaFoldDB" id="A0A8X6QZG8"/>
<dbReference type="OrthoDB" id="10294935at2759"/>
<evidence type="ECO:0000313" key="2">
    <source>
        <dbReference type="Proteomes" id="UP000887013"/>
    </source>
</evidence>
<comment type="caution">
    <text evidence="1">The sequence shown here is derived from an EMBL/GenBank/DDBJ whole genome shotgun (WGS) entry which is preliminary data.</text>
</comment>
<dbReference type="Proteomes" id="UP000887013">
    <property type="component" value="Unassembled WGS sequence"/>
</dbReference>
<gene>
    <name evidence="1" type="ORF">NPIL_565941</name>
</gene>
<name>A0A8X6QZG8_NEPPI</name>
<organism evidence="1 2">
    <name type="scientific">Nephila pilipes</name>
    <name type="common">Giant wood spider</name>
    <name type="synonym">Nephila maculata</name>
    <dbReference type="NCBI Taxonomy" id="299642"/>
    <lineage>
        <taxon>Eukaryota</taxon>
        <taxon>Metazoa</taxon>
        <taxon>Ecdysozoa</taxon>
        <taxon>Arthropoda</taxon>
        <taxon>Chelicerata</taxon>
        <taxon>Arachnida</taxon>
        <taxon>Araneae</taxon>
        <taxon>Araneomorphae</taxon>
        <taxon>Entelegynae</taxon>
        <taxon>Araneoidea</taxon>
        <taxon>Nephilidae</taxon>
        <taxon>Nephila</taxon>
    </lineage>
</organism>
<proteinExistence type="predicted"/>
<reference evidence="1" key="1">
    <citation type="submission" date="2020-08" db="EMBL/GenBank/DDBJ databases">
        <title>Multicomponent nature underlies the extraordinary mechanical properties of spider dragline silk.</title>
        <authorList>
            <person name="Kono N."/>
            <person name="Nakamura H."/>
            <person name="Mori M."/>
            <person name="Yoshida Y."/>
            <person name="Ohtoshi R."/>
            <person name="Malay A.D."/>
            <person name="Moran D.A.P."/>
            <person name="Tomita M."/>
            <person name="Numata K."/>
            <person name="Arakawa K."/>
        </authorList>
    </citation>
    <scope>NUCLEOTIDE SEQUENCE</scope>
</reference>
<protein>
    <submittedName>
        <fullName evidence="1">Uncharacterized protein</fullName>
    </submittedName>
</protein>